<sequence>MFSCSLGCITLFITRELNRLVACPQVVDMGAVVEIISILERTPITKEALEPTTPSRPPPVHPTEIRTSISPSSAVELNTTSALANQAIEATPSSPDRDSNLDLPVLSS</sequence>
<gene>
    <name evidence="2" type="ORF">TCMB3V08_LOCUS5503</name>
</gene>
<reference evidence="2" key="1">
    <citation type="submission" date="2020-11" db="EMBL/GenBank/DDBJ databases">
        <authorList>
            <person name="Tran Van P."/>
        </authorList>
    </citation>
    <scope>NUCLEOTIDE SEQUENCE</scope>
</reference>
<organism evidence="2">
    <name type="scientific">Timema californicum</name>
    <name type="common">California timema</name>
    <name type="synonym">Walking stick</name>
    <dbReference type="NCBI Taxonomy" id="61474"/>
    <lineage>
        <taxon>Eukaryota</taxon>
        <taxon>Metazoa</taxon>
        <taxon>Ecdysozoa</taxon>
        <taxon>Arthropoda</taxon>
        <taxon>Hexapoda</taxon>
        <taxon>Insecta</taxon>
        <taxon>Pterygota</taxon>
        <taxon>Neoptera</taxon>
        <taxon>Polyneoptera</taxon>
        <taxon>Phasmatodea</taxon>
        <taxon>Timematodea</taxon>
        <taxon>Timematoidea</taxon>
        <taxon>Timematidae</taxon>
        <taxon>Timema</taxon>
    </lineage>
</organism>
<proteinExistence type="predicted"/>
<evidence type="ECO:0000313" key="2">
    <source>
        <dbReference type="EMBL" id="CAD7572859.1"/>
    </source>
</evidence>
<evidence type="ECO:0000256" key="1">
    <source>
        <dbReference type="SAM" id="MobiDB-lite"/>
    </source>
</evidence>
<accession>A0A7R9P7Q2</accession>
<feature type="region of interest" description="Disordered" evidence="1">
    <location>
        <begin position="88"/>
        <end position="108"/>
    </location>
</feature>
<dbReference type="AlphaFoldDB" id="A0A7R9P7Q2"/>
<dbReference type="EMBL" id="OE181263">
    <property type="protein sequence ID" value="CAD7572859.1"/>
    <property type="molecule type" value="Genomic_DNA"/>
</dbReference>
<protein>
    <submittedName>
        <fullName evidence="2">(California timema) hypothetical protein</fullName>
    </submittedName>
</protein>
<name>A0A7R9P7Q2_TIMCA</name>
<feature type="region of interest" description="Disordered" evidence="1">
    <location>
        <begin position="47"/>
        <end position="72"/>
    </location>
</feature>